<accession>A0A3B0U6N1</accession>
<organism evidence="2">
    <name type="scientific">hydrothermal vent metagenome</name>
    <dbReference type="NCBI Taxonomy" id="652676"/>
    <lineage>
        <taxon>unclassified sequences</taxon>
        <taxon>metagenomes</taxon>
        <taxon>ecological metagenomes</taxon>
    </lineage>
</organism>
<dbReference type="InterPro" id="IPR052048">
    <property type="entry name" value="ST_Response_Regulator"/>
</dbReference>
<evidence type="ECO:0000313" key="2">
    <source>
        <dbReference type="EMBL" id="VAW21167.1"/>
    </source>
</evidence>
<proteinExistence type="predicted"/>
<dbReference type="Pfam" id="PF00072">
    <property type="entry name" value="Response_reg"/>
    <property type="match status" value="1"/>
</dbReference>
<dbReference type="AlphaFoldDB" id="A0A3B0U6N1"/>
<dbReference type="PROSITE" id="PS50110">
    <property type="entry name" value="RESPONSE_REGULATORY"/>
    <property type="match status" value="1"/>
</dbReference>
<protein>
    <recommendedName>
        <fullName evidence="1">Response regulatory domain-containing protein</fullName>
    </recommendedName>
</protein>
<dbReference type="Gene3D" id="3.40.50.2300">
    <property type="match status" value="1"/>
</dbReference>
<dbReference type="InterPro" id="IPR011006">
    <property type="entry name" value="CheY-like_superfamily"/>
</dbReference>
<dbReference type="PANTHER" id="PTHR43228">
    <property type="entry name" value="TWO-COMPONENT RESPONSE REGULATOR"/>
    <property type="match status" value="1"/>
</dbReference>
<dbReference type="SMART" id="SM00448">
    <property type="entry name" value="REC"/>
    <property type="match status" value="1"/>
</dbReference>
<name>A0A3B0U6N1_9ZZZZ</name>
<dbReference type="InterPro" id="IPR001789">
    <property type="entry name" value="Sig_transdc_resp-reg_receiver"/>
</dbReference>
<dbReference type="CDD" id="cd17546">
    <property type="entry name" value="REC_hyHK_CKI1_RcsC-like"/>
    <property type="match status" value="1"/>
</dbReference>
<dbReference type="SUPFAM" id="SSF52172">
    <property type="entry name" value="CheY-like"/>
    <property type="match status" value="1"/>
</dbReference>
<feature type="domain" description="Response regulatory" evidence="1">
    <location>
        <begin position="14"/>
        <end position="133"/>
    </location>
</feature>
<reference evidence="2" key="1">
    <citation type="submission" date="2018-06" db="EMBL/GenBank/DDBJ databases">
        <authorList>
            <person name="Zhirakovskaya E."/>
        </authorList>
    </citation>
    <scope>NUCLEOTIDE SEQUENCE</scope>
</reference>
<dbReference type="PANTHER" id="PTHR43228:SF1">
    <property type="entry name" value="TWO-COMPONENT RESPONSE REGULATOR ARR22"/>
    <property type="match status" value="1"/>
</dbReference>
<gene>
    <name evidence="2" type="ORF">MNBD_ALPHA12-2080</name>
</gene>
<sequence>MGEECDLIIPAQLSALIVDDNDYARALAKQNLEQLGIGTIYQASDGATGLQIYKANKVDFVLLDWYMPEINGAGFTRLVRSECFGREHQPAIIIITAYATRENLNRIRELGLSEILIKPFDNKQLSQAVIDVLGQTTPGDPDKTNRPGRNQVLV</sequence>
<dbReference type="GO" id="GO:0000160">
    <property type="term" value="P:phosphorelay signal transduction system"/>
    <property type="evidence" value="ECO:0007669"/>
    <property type="project" value="InterPro"/>
</dbReference>
<dbReference type="EMBL" id="UOEO01000159">
    <property type="protein sequence ID" value="VAW21167.1"/>
    <property type="molecule type" value="Genomic_DNA"/>
</dbReference>
<evidence type="ECO:0000259" key="1">
    <source>
        <dbReference type="PROSITE" id="PS50110"/>
    </source>
</evidence>